<dbReference type="EMBL" id="BLKS01000001">
    <property type="protein sequence ID" value="GFG50379.1"/>
    <property type="molecule type" value="Genomic_DNA"/>
</dbReference>
<dbReference type="OrthoDB" id="9771433at2"/>
<dbReference type="RefSeq" id="WP_097939296.1">
    <property type="nucleotide sequence ID" value="NZ_BLKS01000001.1"/>
</dbReference>
<reference evidence="2 3" key="1">
    <citation type="submission" date="2017-10" db="EMBL/GenBank/DDBJ databases">
        <title>The new phylogeny of genus Mycobacterium.</title>
        <authorList>
            <person name="Tortoli E."/>
            <person name="Trovato A."/>
            <person name="Cirillo D.M."/>
        </authorList>
    </citation>
    <scope>NUCLEOTIDE SEQUENCE [LARGE SCALE GENOMIC DNA]</scope>
    <source>
        <strain evidence="2 3">CCUG37673</strain>
    </source>
</reference>
<keyword evidence="3" id="KW-1185">Reference proteome</keyword>
<reference evidence="1 4" key="2">
    <citation type="journal article" date="2019" name="Emerg. Microbes Infect.">
        <title>Comprehensive subspecies identification of 175 nontuberculous mycobacteria species based on 7547 genomic profiles.</title>
        <authorList>
            <person name="Matsumoto Y."/>
            <person name="Kinjo T."/>
            <person name="Motooka D."/>
            <person name="Nabeya D."/>
            <person name="Jung N."/>
            <person name="Uechi K."/>
            <person name="Horii T."/>
            <person name="Iida T."/>
            <person name="Fujita J."/>
            <person name="Nakamura S."/>
        </authorList>
    </citation>
    <scope>NUCLEOTIDE SEQUENCE [LARGE SCALE GENOMIC DNA]</scope>
    <source>
        <strain evidence="1 4">JCM 6377</strain>
    </source>
</reference>
<sequence>MTQPHEKRRRLREMLKADQPVVAPGIYDGLTARLVEQAGFDAAIVTGAGVSASLLGAPDVGLVTMSEVLTQTRNIANAVDICVVADCDTGYGNPLNVGRTIREFENGGVAGLFIEDQVSPKRCGHFAGKQIIPAEDMVQKLRAAVDARVDPELVLIARTDARATDGIEEAVRRGRLYAEAGADMIFVEAPHTYEELEFVGGELSSLGLPLMVNLVEGGKTPLVSVDDLAKLGFSFITFSGSLQKTAIKVMQEMLGALMRDGEVTAFYPSKMVSLEERSELLGLPRYFELERRYASSP</sequence>
<dbReference type="PANTHER" id="PTHR42905:SF5">
    <property type="entry name" value="CARBOXYVINYL-CARBOXYPHOSPHONATE PHOSPHORYLMUTASE, CHLOROPLASTIC"/>
    <property type="match status" value="1"/>
</dbReference>
<evidence type="ECO:0000313" key="2">
    <source>
        <dbReference type="EMBL" id="PEG40636.1"/>
    </source>
</evidence>
<gene>
    <name evidence="1" type="primary">bcpA</name>
    <name evidence="2" type="ORF">CQY20_06800</name>
    <name evidence="1" type="ORF">MAGR_18200</name>
</gene>
<evidence type="ECO:0000313" key="1">
    <source>
        <dbReference type="EMBL" id="GFG50379.1"/>
    </source>
</evidence>
<evidence type="ECO:0000313" key="4">
    <source>
        <dbReference type="Proteomes" id="UP000465302"/>
    </source>
</evidence>
<dbReference type="Proteomes" id="UP000220914">
    <property type="component" value="Unassembled WGS sequence"/>
</dbReference>
<accession>A0A2A7N9V1</accession>
<dbReference type="EMBL" id="PDCP01000009">
    <property type="protein sequence ID" value="PEG40636.1"/>
    <property type="molecule type" value="Genomic_DNA"/>
</dbReference>
<proteinExistence type="predicted"/>
<reference evidence="1" key="3">
    <citation type="submission" date="2020-02" db="EMBL/GenBank/DDBJ databases">
        <authorList>
            <person name="Matsumoto Y."/>
            <person name="Motooka D."/>
            <person name="Nakamura S."/>
        </authorList>
    </citation>
    <scope>NUCLEOTIDE SEQUENCE</scope>
    <source>
        <strain evidence="1">JCM 6377</strain>
    </source>
</reference>
<protein>
    <submittedName>
        <fullName evidence="2">Carboxyvinyl-carboxyphosphonate phosphorylmutase</fullName>
    </submittedName>
</protein>
<dbReference type="Proteomes" id="UP000465302">
    <property type="component" value="Unassembled WGS sequence"/>
</dbReference>
<dbReference type="AlphaFoldDB" id="A0A2A7N9V1"/>
<evidence type="ECO:0000313" key="3">
    <source>
        <dbReference type="Proteomes" id="UP000220914"/>
    </source>
</evidence>
<dbReference type="SUPFAM" id="SSF51621">
    <property type="entry name" value="Phosphoenolpyruvate/pyruvate domain"/>
    <property type="match status" value="1"/>
</dbReference>
<dbReference type="Gene3D" id="3.20.20.60">
    <property type="entry name" value="Phosphoenolpyruvate-binding domains"/>
    <property type="match status" value="1"/>
</dbReference>
<dbReference type="Pfam" id="PF13714">
    <property type="entry name" value="PEP_mutase"/>
    <property type="match status" value="1"/>
</dbReference>
<dbReference type="InterPro" id="IPR039556">
    <property type="entry name" value="ICL/PEPM"/>
</dbReference>
<dbReference type="CDD" id="cd00377">
    <property type="entry name" value="ICL_PEPM"/>
    <property type="match status" value="1"/>
</dbReference>
<dbReference type="InterPro" id="IPR015813">
    <property type="entry name" value="Pyrv/PenolPyrv_kinase-like_dom"/>
</dbReference>
<dbReference type="GO" id="GO:0016833">
    <property type="term" value="F:oxo-acid-lyase activity"/>
    <property type="evidence" value="ECO:0007669"/>
    <property type="project" value="UniProtKB-ARBA"/>
</dbReference>
<comment type="caution">
    <text evidence="2">The sequence shown here is derived from an EMBL/GenBank/DDBJ whole genome shotgun (WGS) entry which is preliminary data.</text>
</comment>
<dbReference type="InterPro" id="IPR040442">
    <property type="entry name" value="Pyrv_kinase-like_dom_sf"/>
</dbReference>
<organism evidence="2 3">
    <name type="scientific">Mycolicibacterium agri</name>
    <name type="common">Mycobacterium agri</name>
    <dbReference type="NCBI Taxonomy" id="36811"/>
    <lineage>
        <taxon>Bacteria</taxon>
        <taxon>Bacillati</taxon>
        <taxon>Actinomycetota</taxon>
        <taxon>Actinomycetes</taxon>
        <taxon>Mycobacteriales</taxon>
        <taxon>Mycobacteriaceae</taxon>
        <taxon>Mycolicibacterium</taxon>
    </lineage>
</organism>
<name>A0A2A7N9V1_MYCAG</name>
<dbReference type="PANTHER" id="PTHR42905">
    <property type="entry name" value="PHOSPHOENOLPYRUVATE CARBOXYLASE"/>
    <property type="match status" value="1"/>
</dbReference>